<dbReference type="GO" id="GO:0110158">
    <property type="term" value="C:calpain complex"/>
    <property type="evidence" value="ECO:0007669"/>
    <property type="project" value="TreeGrafter"/>
</dbReference>
<reference evidence="9" key="2">
    <citation type="submission" date="2025-09" db="UniProtKB">
        <authorList>
            <consortium name="Ensembl"/>
        </authorList>
    </citation>
    <scope>IDENTIFICATION</scope>
</reference>
<proteinExistence type="predicted"/>
<evidence type="ECO:0000256" key="2">
    <source>
        <dbReference type="ARBA" id="ARBA00004496"/>
    </source>
</evidence>
<evidence type="ECO:0000256" key="6">
    <source>
        <dbReference type="ARBA" id="ARBA00022837"/>
    </source>
</evidence>
<feature type="domain" description="EF-hand" evidence="8">
    <location>
        <begin position="54"/>
        <end position="89"/>
    </location>
</feature>
<dbReference type="PROSITE" id="PS50222">
    <property type="entry name" value="EF_HAND_2"/>
    <property type="match status" value="1"/>
</dbReference>
<protein>
    <recommendedName>
        <fullName evidence="8">EF-hand domain-containing protein</fullName>
    </recommendedName>
</protein>
<keyword evidence="4" id="KW-0479">Metal-binding</keyword>
<dbReference type="Ensembl" id="ENSPMGT00000005623.1">
    <property type="protein sequence ID" value="ENSPMGP00000005302.1"/>
    <property type="gene ID" value="ENSPMGG00000004453.1"/>
</dbReference>
<evidence type="ECO:0000256" key="7">
    <source>
        <dbReference type="ARBA" id="ARBA00023136"/>
    </source>
</evidence>
<comment type="subcellular location">
    <subcellularLocation>
        <location evidence="2">Cytoplasm</location>
    </subcellularLocation>
    <subcellularLocation>
        <location evidence="1">Endomembrane system</location>
    </subcellularLocation>
</comment>
<evidence type="ECO:0000313" key="10">
    <source>
        <dbReference type="Proteomes" id="UP000261520"/>
    </source>
</evidence>
<name>A0A3B3ZKZ0_9GOBI</name>
<evidence type="ECO:0000256" key="3">
    <source>
        <dbReference type="ARBA" id="ARBA00022490"/>
    </source>
</evidence>
<evidence type="ECO:0000259" key="8">
    <source>
        <dbReference type="PROSITE" id="PS50222"/>
    </source>
</evidence>
<evidence type="ECO:0000256" key="1">
    <source>
        <dbReference type="ARBA" id="ARBA00004308"/>
    </source>
</evidence>
<evidence type="ECO:0000256" key="4">
    <source>
        <dbReference type="ARBA" id="ARBA00022723"/>
    </source>
</evidence>
<keyword evidence="5" id="KW-0677">Repeat</keyword>
<keyword evidence="6" id="KW-0106">Calcium</keyword>
<dbReference type="InterPro" id="IPR011992">
    <property type="entry name" value="EF-hand-dom_pair"/>
</dbReference>
<evidence type="ECO:0000313" key="9">
    <source>
        <dbReference type="Ensembl" id="ENSPMGP00000005302.1"/>
    </source>
</evidence>
<dbReference type="Gene3D" id="1.10.238.10">
    <property type="entry name" value="EF-hand"/>
    <property type="match status" value="1"/>
</dbReference>
<dbReference type="SUPFAM" id="SSF47473">
    <property type="entry name" value="EF-hand"/>
    <property type="match status" value="1"/>
</dbReference>
<dbReference type="Proteomes" id="UP000261520">
    <property type="component" value="Unplaced"/>
</dbReference>
<sequence length="126" mass="14044">SNILDLDPFTLYLVTQRDLKSGGFSVDACRSMVALMDTSITGKLNSEEFVGLWGKITTFKDIFFRTDVSRTGTLSMSELRNAIAAIGNLSIVVKFRSSSGHMSLENFISLVLRYECMSSKYNHVTQ</sequence>
<keyword evidence="10" id="KW-1185">Reference proteome</keyword>
<dbReference type="AlphaFoldDB" id="A0A3B3ZKZ0"/>
<evidence type="ECO:0000256" key="5">
    <source>
        <dbReference type="ARBA" id="ARBA00022737"/>
    </source>
</evidence>
<dbReference type="STRING" id="409849.ENSPMGP00000005302"/>
<dbReference type="PROSITE" id="PS00018">
    <property type="entry name" value="EF_HAND_1"/>
    <property type="match status" value="1"/>
</dbReference>
<dbReference type="GO" id="GO:0012505">
    <property type="term" value="C:endomembrane system"/>
    <property type="evidence" value="ECO:0007669"/>
    <property type="project" value="UniProtKB-SubCell"/>
</dbReference>
<keyword evidence="3" id="KW-0963">Cytoplasm</keyword>
<dbReference type="InterPro" id="IPR018247">
    <property type="entry name" value="EF_Hand_1_Ca_BS"/>
</dbReference>
<dbReference type="InterPro" id="IPR002048">
    <property type="entry name" value="EF_hand_dom"/>
</dbReference>
<dbReference type="PANTHER" id="PTHR46735">
    <property type="entry name" value="CALPAIN, SMALL SUBUNIT 1 A-RELATED"/>
    <property type="match status" value="1"/>
</dbReference>
<dbReference type="GO" id="GO:0005509">
    <property type="term" value="F:calcium ion binding"/>
    <property type="evidence" value="ECO:0007669"/>
    <property type="project" value="InterPro"/>
</dbReference>
<dbReference type="PANTHER" id="PTHR46735:SF3">
    <property type="entry name" value="CALPAIN SMALL SUBUNIT 1-RELATED"/>
    <property type="match status" value="1"/>
</dbReference>
<reference evidence="9" key="1">
    <citation type="submission" date="2025-08" db="UniProtKB">
        <authorList>
            <consortium name="Ensembl"/>
        </authorList>
    </citation>
    <scope>IDENTIFICATION</scope>
</reference>
<accession>A0A3B3ZKZ0</accession>
<organism evidence="9 10">
    <name type="scientific">Periophthalmus magnuspinnatus</name>
    <dbReference type="NCBI Taxonomy" id="409849"/>
    <lineage>
        <taxon>Eukaryota</taxon>
        <taxon>Metazoa</taxon>
        <taxon>Chordata</taxon>
        <taxon>Craniata</taxon>
        <taxon>Vertebrata</taxon>
        <taxon>Euteleostomi</taxon>
        <taxon>Actinopterygii</taxon>
        <taxon>Neopterygii</taxon>
        <taxon>Teleostei</taxon>
        <taxon>Neoteleostei</taxon>
        <taxon>Acanthomorphata</taxon>
        <taxon>Gobiaria</taxon>
        <taxon>Gobiiformes</taxon>
        <taxon>Gobioidei</taxon>
        <taxon>Gobiidae</taxon>
        <taxon>Oxudercinae</taxon>
        <taxon>Periophthalmus</taxon>
    </lineage>
</organism>
<keyword evidence="7" id="KW-0472">Membrane</keyword>